<dbReference type="Gene3D" id="1.10.3790.10">
    <property type="entry name" value="NinB"/>
    <property type="match status" value="1"/>
</dbReference>
<reference evidence="2 4" key="2">
    <citation type="submission" date="2023-11" db="EMBL/GenBank/DDBJ databases">
        <title>MicrobeMod: A computational toolkit for identifying prokaryotic methylation and restriction-modification with nanopore sequencing.</title>
        <authorList>
            <person name="Crits-Christoph A."/>
            <person name="Kang S.C."/>
            <person name="Lee H."/>
            <person name="Ostrov N."/>
        </authorList>
    </citation>
    <scope>NUCLEOTIDE SEQUENCE [LARGE SCALE GENOMIC DNA]</scope>
    <source>
        <strain evidence="2 4">ATCC 23090</strain>
    </source>
</reference>
<gene>
    <name evidence="1" type="ORF">SAMN05661012_00349</name>
    <name evidence="2" type="ORF">SR876_32505</name>
</gene>
<dbReference type="SUPFAM" id="SSF103370">
    <property type="entry name" value="NinB"/>
    <property type="match status" value="1"/>
</dbReference>
<dbReference type="EMBL" id="FPIZ01000001">
    <property type="protein sequence ID" value="SFW16594.1"/>
    <property type="molecule type" value="Genomic_DNA"/>
</dbReference>
<evidence type="ECO:0000313" key="4">
    <source>
        <dbReference type="Proteomes" id="UP001326715"/>
    </source>
</evidence>
<evidence type="ECO:0000313" key="2">
    <source>
        <dbReference type="EMBL" id="WQG89657.1"/>
    </source>
</evidence>
<dbReference type="InterPro" id="IPR036619">
    <property type="entry name" value="NinB_sf"/>
</dbReference>
<organism evidence="1 3">
    <name type="scientific">Chitinophaga sancti</name>
    <dbReference type="NCBI Taxonomy" id="1004"/>
    <lineage>
        <taxon>Bacteria</taxon>
        <taxon>Pseudomonadati</taxon>
        <taxon>Bacteroidota</taxon>
        <taxon>Chitinophagia</taxon>
        <taxon>Chitinophagales</taxon>
        <taxon>Chitinophagaceae</taxon>
        <taxon>Chitinophaga</taxon>
    </lineage>
</organism>
<keyword evidence="4" id="KW-1185">Reference proteome</keyword>
<name>A0A1K1M0D8_9BACT</name>
<dbReference type="OrthoDB" id="672418at2"/>
<dbReference type="STRING" id="1004.SAMN05661012_00349"/>
<protein>
    <recommendedName>
        <fullName evidence="5">NinB protein</fullName>
    </recommendedName>
</protein>
<accession>A0A1K1M0D8</accession>
<dbReference type="Proteomes" id="UP000183788">
    <property type="component" value="Unassembled WGS sequence"/>
</dbReference>
<sequence>MSERVVHIENGKIANPAAIRKQFNELRDGMYLVKVSPRKVRSLSQNAYYWAVVCGMVRDGLRDAGYDDVLTDEDAHEVMKHLFLKKDIVNKKTDESIPSTRSTTELTTFEFSNYIEQIITWAAQYLNIVIPYPNEY</sequence>
<evidence type="ECO:0000313" key="1">
    <source>
        <dbReference type="EMBL" id="SFW16594.1"/>
    </source>
</evidence>
<evidence type="ECO:0008006" key="5">
    <source>
        <dbReference type="Google" id="ProtNLM"/>
    </source>
</evidence>
<evidence type="ECO:0000313" key="3">
    <source>
        <dbReference type="Proteomes" id="UP000183788"/>
    </source>
</evidence>
<dbReference type="AlphaFoldDB" id="A0A1K1M0D8"/>
<reference evidence="1 3" key="1">
    <citation type="submission" date="2016-11" db="EMBL/GenBank/DDBJ databases">
        <authorList>
            <person name="Jaros S."/>
            <person name="Januszkiewicz K."/>
            <person name="Wedrychowicz H."/>
        </authorList>
    </citation>
    <scope>NUCLEOTIDE SEQUENCE [LARGE SCALE GENOMIC DNA]</scope>
    <source>
        <strain evidence="1 3">DSM 784</strain>
    </source>
</reference>
<dbReference type="RefSeq" id="WP_072356881.1">
    <property type="nucleotide sequence ID" value="NZ_CP139972.1"/>
</dbReference>
<dbReference type="EMBL" id="CP140154">
    <property type="protein sequence ID" value="WQG89657.1"/>
    <property type="molecule type" value="Genomic_DNA"/>
</dbReference>
<dbReference type="Proteomes" id="UP001326715">
    <property type="component" value="Chromosome"/>
</dbReference>
<proteinExistence type="predicted"/>